<evidence type="ECO:0000256" key="1">
    <source>
        <dbReference type="ARBA" id="ARBA00022475"/>
    </source>
</evidence>
<feature type="domain" description="4Fe-4S ferredoxin-type" evidence="13">
    <location>
        <begin position="67"/>
        <end position="97"/>
    </location>
</feature>
<dbReference type="InterPro" id="IPR017896">
    <property type="entry name" value="4Fe4S_Fe-S-bd"/>
</dbReference>
<feature type="binding site" evidence="12">
    <location>
        <position position="77"/>
    </location>
    <ligand>
        <name>[4Fe-4S] cluster</name>
        <dbReference type="ChEBI" id="CHEBI:49883"/>
        <label>1</label>
    </ligand>
</feature>
<gene>
    <name evidence="12" type="primary">nuoI</name>
    <name evidence="14" type="ORF">HUE87_10720</name>
</gene>
<name>A0A7S7LZI7_9BACT</name>
<dbReference type="KEGG" id="smas:HUE87_10720"/>
<feature type="binding site" evidence="12">
    <location>
        <position position="87"/>
    </location>
    <ligand>
        <name>[4Fe-4S] cluster</name>
        <dbReference type="ChEBI" id="CHEBI:49883"/>
        <label>2</label>
    </ligand>
</feature>
<proteinExistence type="inferred from homology"/>
<evidence type="ECO:0000256" key="8">
    <source>
        <dbReference type="ARBA" id="ARBA00023014"/>
    </source>
</evidence>
<keyword evidence="1 12" id="KW-1003">Cell membrane</keyword>
<feature type="binding site" evidence="12">
    <location>
        <position position="118"/>
    </location>
    <ligand>
        <name>[4Fe-4S] cluster</name>
        <dbReference type="ChEBI" id="CHEBI:49883"/>
        <label>2</label>
    </ligand>
</feature>
<dbReference type="InterPro" id="IPR010226">
    <property type="entry name" value="NADH_quinone_OxRdtase_chainI"/>
</dbReference>
<dbReference type="HAMAP" id="MF_01351">
    <property type="entry name" value="NDH1_NuoI"/>
    <property type="match status" value="1"/>
</dbReference>
<dbReference type="PANTHER" id="PTHR10849:SF24">
    <property type="entry name" value="NADH-QUINONE OXIDOREDUCTASE SUBUNIT I 2"/>
    <property type="match status" value="1"/>
</dbReference>
<dbReference type="GO" id="GO:0048038">
    <property type="term" value="F:quinone binding"/>
    <property type="evidence" value="ECO:0007669"/>
    <property type="project" value="UniProtKB-KW"/>
</dbReference>
<dbReference type="GO" id="GO:0050136">
    <property type="term" value="F:NADH dehydrogenase (quinone) (non-electrogenic) activity"/>
    <property type="evidence" value="ECO:0007669"/>
    <property type="project" value="UniProtKB-UniRule"/>
</dbReference>
<keyword evidence="6 12" id="KW-1278">Translocase</keyword>
<evidence type="ECO:0000256" key="10">
    <source>
        <dbReference type="ARBA" id="ARBA00023075"/>
    </source>
</evidence>
<keyword evidence="8 12" id="KW-0411">Iron-sulfur</keyword>
<evidence type="ECO:0000256" key="7">
    <source>
        <dbReference type="ARBA" id="ARBA00023004"/>
    </source>
</evidence>
<feature type="domain" description="4Fe-4S ferredoxin-type" evidence="13">
    <location>
        <begin position="109"/>
        <end position="138"/>
    </location>
</feature>
<reference evidence="14 15" key="1">
    <citation type="submission" date="2020-05" db="EMBL/GenBank/DDBJ databases">
        <title>Sulfurimonas marisnigri, sp. nov., and Sulfurimonas baltica, sp. nov., manganese oxide reducing chemolithoautotrophs of the class Epsilonproteobacteria isolated from the pelagic redoxclines of the Black and Baltic Seas and emended description of the genus Sulfurimonas.</title>
        <authorList>
            <person name="Henkel J.V."/>
            <person name="Laudan C."/>
            <person name="Werner J."/>
            <person name="Neu T."/>
            <person name="Plewe S."/>
            <person name="Sproer C."/>
            <person name="Bunk B."/>
            <person name="Schulz-Vogt H.N."/>
        </authorList>
    </citation>
    <scope>NUCLEOTIDE SEQUENCE [LARGE SCALE GENOMIC DNA]</scope>
    <source>
        <strain evidence="14 15">SoZ1</strain>
    </source>
</reference>
<keyword evidence="2 12" id="KW-0004">4Fe-4S</keyword>
<protein>
    <recommendedName>
        <fullName evidence="12">NADH-quinone oxidoreductase subunit I</fullName>
        <ecNumber evidence="12">7.1.1.-</ecNumber>
    </recommendedName>
    <alternativeName>
        <fullName evidence="12">NADH dehydrogenase I subunit I</fullName>
    </alternativeName>
    <alternativeName>
        <fullName evidence="12">NDH-1 subunit I</fullName>
    </alternativeName>
</protein>
<feature type="binding site" evidence="12">
    <location>
        <position position="121"/>
    </location>
    <ligand>
        <name>[4Fe-4S] cluster</name>
        <dbReference type="ChEBI" id="CHEBI:49883"/>
        <label>2</label>
    </ligand>
</feature>
<keyword evidence="7 12" id="KW-0408">Iron</keyword>
<evidence type="ECO:0000256" key="6">
    <source>
        <dbReference type="ARBA" id="ARBA00022967"/>
    </source>
</evidence>
<evidence type="ECO:0000256" key="4">
    <source>
        <dbReference type="ARBA" id="ARBA00022723"/>
    </source>
</evidence>
<dbReference type="GO" id="GO:0005886">
    <property type="term" value="C:plasma membrane"/>
    <property type="evidence" value="ECO:0007669"/>
    <property type="project" value="UniProtKB-SubCell"/>
</dbReference>
<evidence type="ECO:0000256" key="5">
    <source>
        <dbReference type="ARBA" id="ARBA00022737"/>
    </source>
</evidence>
<dbReference type="PANTHER" id="PTHR10849">
    <property type="entry name" value="NADH DEHYDROGENASE UBIQUINONE IRON-SULFUR PROTEIN 8, MITOCHONDRIAL"/>
    <property type="match status" value="1"/>
</dbReference>
<comment type="cofactor">
    <cofactor evidence="12">
        <name>[4Fe-4S] cluster</name>
        <dbReference type="ChEBI" id="CHEBI:49883"/>
    </cofactor>
    <text evidence="12">Binds 2 [4Fe-4S] clusters per subunit.</text>
</comment>
<evidence type="ECO:0000256" key="3">
    <source>
        <dbReference type="ARBA" id="ARBA00022719"/>
    </source>
</evidence>
<feature type="binding site" evidence="12">
    <location>
        <position position="128"/>
    </location>
    <ligand>
        <name>[4Fe-4S] cluster</name>
        <dbReference type="ChEBI" id="CHEBI:49883"/>
        <label>1</label>
    </ligand>
</feature>
<keyword evidence="9 12" id="KW-0520">NAD</keyword>
<feature type="binding site" evidence="12">
    <location>
        <position position="124"/>
    </location>
    <ligand>
        <name>[4Fe-4S] cluster</name>
        <dbReference type="ChEBI" id="CHEBI:49883"/>
        <label>2</label>
    </ligand>
</feature>
<comment type="catalytic activity">
    <reaction evidence="12">
        <text>a quinone + NADH + 5 H(+)(in) = a quinol + NAD(+) + 4 H(+)(out)</text>
        <dbReference type="Rhea" id="RHEA:57888"/>
        <dbReference type="ChEBI" id="CHEBI:15378"/>
        <dbReference type="ChEBI" id="CHEBI:24646"/>
        <dbReference type="ChEBI" id="CHEBI:57540"/>
        <dbReference type="ChEBI" id="CHEBI:57945"/>
        <dbReference type="ChEBI" id="CHEBI:132124"/>
    </reaction>
</comment>
<dbReference type="Gene3D" id="3.30.70.3270">
    <property type="match status" value="1"/>
</dbReference>
<dbReference type="EMBL" id="CP054493">
    <property type="protein sequence ID" value="QOY54336.1"/>
    <property type="molecule type" value="Genomic_DNA"/>
</dbReference>
<evidence type="ECO:0000313" key="14">
    <source>
        <dbReference type="EMBL" id="QOY54336.1"/>
    </source>
</evidence>
<feature type="binding site" evidence="12">
    <location>
        <position position="80"/>
    </location>
    <ligand>
        <name>[4Fe-4S] cluster</name>
        <dbReference type="ChEBI" id="CHEBI:49883"/>
        <label>1</label>
    </ligand>
</feature>
<dbReference type="GO" id="GO:0005506">
    <property type="term" value="F:iron ion binding"/>
    <property type="evidence" value="ECO:0007669"/>
    <property type="project" value="UniProtKB-UniRule"/>
</dbReference>
<keyword evidence="3 12" id="KW-0874">Quinone</keyword>
<evidence type="ECO:0000256" key="9">
    <source>
        <dbReference type="ARBA" id="ARBA00023027"/>
    </source>
</evidence>
<dbReference type="InterPro" id="IPR017900">
    <property type="entry name" value="4Fe4S_Fe_S_CS"/>
</dbReference>
<dbReference type="SUPFAM" id="SSF54862">
    <property type="entry name" value="4Fe-4S ferredoxins"/>
    <property type="match status" value="1"/>
</dbReference>
<dbReference type="AlphaFoldDB" id="A0A7S7LZI7"/>
<comment type="similarity">
    <text evidence="12">Belongs to the complex I 23 kDa subunit family.</text>
</comment>
<dbReference type="PROSITE" id="PS51379">
    <property type="entry name" value="4FE4S_FER_2"/>
    <property type="match status" value="2"/>
</dbReference>
<dbReference type="RefSeq" id="WP_194366381.1">
    <property type="nucleotide sequence ID" value="NZ_CP054493.1"/>
</dbReference>
<evidence type="ECO:0000259" key="13">
    <source>
        <dbReference type="PROSITE" id="PS51379"/>
    </source>
</evidence>
<dbReference type="Pfam" id="PF12838">
    <property type="entry name" value="Fer4_7"/>
    <property type="match status" value="1"/>
</dbReference>
<comment type="function">
    <text evidence="12">NDH-1 shuttles electrons from NADH, via FMN and iron-sulfur (Fe-S) centers, to quinones in the respiratory chain. The immediate electron acceptor for the enzyme in this species is believed to be ubiquinone. Couples the redox reaction to proton translocation (for every two electrons transferred, four hydrogen ions are translocated across the cytoplasmic membrane), and thus conserves the redox energy in a proton gradient.</text>
</comment>
<dbReference type="Proteomes" id="UP000593836">
    <property type="component" value="Chromosome"/>
</dbReference>
<dbReference type="EC" id="7.1.1.-" evidence="12"/>
<dbReference type="GO" id="GO:0051539">
    <property type="term" value="F:4 iron, 4 sulfur cluster binding"/>
    <property type="evidence" value="ECO:0007669"/>
    <property type="project" value="UniProtKB-KW"/>
</dbReference>
<keyword evidence="4 12" id="KW-0479">Metal-binding</keyword>
<organism evidence="14 15">
    <name type="scientific">Candidatus Sulfurimonas marisnigri</name>
    <dbReference type="NCBI Taxonomy" id="2740405"/>
    <lineage>
        <taxon>Bacteria</taxon>
        <taxon>Pseudomonadati</taxon>
        <taxon>Campylobacterota</taxon>
        <taxon>Epsilonproteobacteria</taxon>
        <taxon>Campylobacterales</taxon>
        <taxon>Sulfurimonadaceae</taxon>
        <taxon>Sulfurimonas</taxon>
    </lineage>
</organism>
<keyword evidence="5" id="KW-0677">Repeat</keyword>
<comment type="subcellular location">
    <subcellularLocation>
        <location evidence="12">Cell membrane</location>
        <topology evidence="12">Peripheral membrane protein</topology>
    </subcellularLocation>
</comment>
<evidence type="ECO:0000313" key="15">
    <source>
        <dbReference type="Proteomes" id="UP000593836"/>
    </source>
</evidence>
<sequence length="172" mass="19262">MGIKVVERHGNTFKEKLYLPAIFAGMKSTLKHFTKNLSDASNIPTICYPEEKPTDITPRYRGVHRLTHREEDDSIACVACFMCATACPANCIEIVATFRDDGVDEKMPAIFNIDLLECVFCGYCVEACPCDAIRMDSGIYSVIGKVREDFIYNKAKLLSIKGISKEEYSLAK</sequence>
<comment type="subunit">
    <text evidence="12">NDH-1 is composed of 14 different subunits. Subunits NuoA, H, J, K, L, M, N constitute the membrane sector of the complex.</text>
</comment>
<keyword evidence="15" id="KW-1185">Reference proteome</keyword>
<keyword evidence="10 12" id="KW-0830">Ubiquinone</keyword>
<evidence type="ECO:0000256" key="2">
    <source>
        <dbReference type="ARBA" id="ARBA00022485"/>
    </source>
</evidence>
<keyword evidence="11 12" id="KW-0472">Membrane</keyword>
<accession>A0A7S7LZI7</accession>
<evidence type="ECO:0000256" key="12">
    <source>
        <dbReference type="HAMAP-Rule" id="MF_01351"/>
    </source>
</evidence>
<dbReference type="PROSITE" id="PS00198">
    <property type="entry name" value="4FE4S_FER_1"/>
    <property type="match status" value="1"/>
</dbReference>
<evidence type="ECO:0000256" key="11">
    <source>
        <dbReference type="ARBA" id="ARBA00023136"/>
    </source>
</evidence>
<feature type="binding site" evidence="12">
    <location>
        <position position="83"/>
    </location>
    <ligand>
        <name>[4Fe-4S] cluster</name>
        <dbReference type="ChEBI" id="CHEBI:49883"/>
        <label>1</label>
    </ligand>
</feature>